<name>A0A4Q7UDV8_9ACTN</name>
<sequence>MKSRRHIVLVVTGVLVAVLASAFVVLRWDSADKIATAASALAGVAGVGVALWAALPAARSAVRARETGATRARGGGYANSGIDAPAGDATPMEVSRTGDATAGDGGQAISGILRRPR</sequence>
<evidence type="ECO:0000256" key="1">
    <source>
        <dbReference type="SAM" id="MobiDB-lite"/>
    </source>
</evidence>
<feature type="region of interest" description="Disordered" evidence="1">
    <location>
        <begin position="67"/>
        <end position="117"/>
    </location>
</feature>
<keyword evidence="2" id="KW-0812">Transmembrane</keyword>
<comment type="caution">
    <text evidence="3">The sequence shown here is derived from an EMBL/GenBank/DDBJ whole genome shotgun (WGS) entry which is preliminary data.</text>
</comment>
<reference evidence="3 4" key="1">
    <citation type="submission" date="2019-02" db="EMBL/GenBank/DDBJ databases">
        <title>Sequencing the genomes of 1000 actinobacteria strains.</title>
        <authorList>
            <person name="Klenk H.-P."/>
        </authorList>
    </citation>
    <scope>NUCLEOTIDE SEQUENCE [LARGE SCALE GENOMIC DNA]</scope>
    <source>
        <strain evidence="3 4">DSM 45888</strain>
    </source>
</reference>
<protein>
    <submittedName>
        <fullName evidence="3">Uncharacterized protein</fullName>
    </submittedName>
</protein>
<evidence type="ECO:0000313" key="3">
    <source>
        <dbReference type="EMBL" id="RZT79432.1"/>
    </source>
</evidence>
<keyword evidence="2" id="KW-1133">Transmembrane helix</keyword>
<evidence type="ECO:0000313" key="4">
    <source>
        <dbReference type="Proteomes" id="UP000293781"/>
    </source>
</evidence>
<dbReference type="RefSeq" id="WP_130401849.1">
    <property type="nucleotide sequence ID" value="NZ_SHKK01000001.1"/>
</dbReference>
<dbReference type="EMBL" id="SHKK01000001">
    <property type="protein sequence ID" value="RZT79432.1"/>
    <property type="molecule type" value="Genomic_DNA"/>
</dbReference>
<proteinExistence type="predicted"/>
<dbReference type="Proteomes" id="UP000293781">
    <property type="component" value="Unassembled WGS sequence"/>
</dbReference>
<evidence type="ECO:0000256" key="2">
    <source>
        <dbReference type="SAM" id="Phobius"/>
    </source>
</evidence>
<accession>A0A4Q7UDV8</accession>
<gene>
    <name evidence="3" type="ORF">EV382_2631</name>
</gene>
<dbReference type="AlphaFoldDB" id="A0A4Q7UDV8"/>
<feature type="transmembrane region" description="Helical" evidence="2">
    <location>
        <begin position="34"/>
        <end position="55"/>
    </location>
</feature>
<organism evidence="3 4">
    <name type="scientific">Micromonospora violae</name>
    <dbReference type="NCBI Taxonomy" id="1278207"/>
    <lineage>
        <taxon>Bacteria</taxon>
        <taxon>Bacillati</taxon>
        <taxon>Actinomycetota</taxon>
        <taxon>Actinomycetes</taxon>
        <taxon>Micromonosporales</taxon>
        <taxon>Micromonosporaceae</taxon>
        <taxon>Micromonospora</taxon>
    </lineage>
</organism>
<keyword evidence="2" id="KW-0472">Membrane</keyword>
<feature type="transmembrane region" description="Helical" evidence="2">
    <location>
        <begin position="7"/>
        <end position="28"/>
    </location>
</feature>
<keyword evidence="4" id="KW-1185">Reference proteome</keyword>